<dbReference type="EMBL" id="JBHFAB010000045">
    <property type="protein sequence ID" value="MFC1421535.1"/>
    <property type="molecule type" value="Genomic_DNA"/>
</dbReference>
<comment type="caution">
    <text evidence="3">The sequence shown here is derived from an EMBL/GenBank/DDBJ whole genome shotgun (WGS) entry which is preliminary data.</text>
</comment>
<accession>A0ABV6W698</accession>
<proteinExistence type="predicted"/>
<evidence type="ECO:0000313" key="3">
    <source>
        <dbReference type="EMBL" id="MFC1421535.1"/>
    </source>
</evidence>
<reference evidence="3 4" key="1">
    <citation type="submission" date="2024-09" db="EMBL/GenBank/DDBJ databases">
        <authorList>
            <person name="Lee S.D."/>
        </authorList>
    </citation>
    <scope>NUCLEOTIDE SEQUENCE [LARGE SCALE GENOMIC DNA]</scope>
    <source>
        <strain evidence="3 4">N8-3</strain>
    </source>
</reference>
<keyword evidence="4" id="KW-1185">Reference proteome</keyword>
<sequence>MQMRKRPQSPPEDFDFSALDLGEDTDYGPVDQSVSFGIDGTAYEIDLLTAREAAEFRARLAPYIAVARVVVDAATETSTQELNS</sequence>
<dbReference type="Pfam" id="PF11774">
    <property type="entry name" value="Lsr2"/>
    <property type="match status" value="1"/>
</dbReference>
<dbReference type="InterPro" id="IPR024412">
    <property type="entry name" value="Lsr2_dim_dom"/>
</dbReference>
<evidence type="ECO:0000313" key="4">
    <source>
        <dbReference type="Proteomes" id="UP001592531"/>
    </source>
</evidence>
<dbReference type="Proteomes" id="UP001592531">
    <property type="component" value="Unassembled WGS sequence"/>
</dbReference>
<dbReference type="RefSeq" id="WP_380544972.1">
    <property type="nucleotide sequence ID" value="NZ_JBHFAB010000045.1"/>
</dbReference>
<dbReference type="InterPro" id="IPR042261">
    <property type="entry name" value="Lsr2-like_dimerization"/>
</dbReference>
<protein>
    <submittedName>
        <fullName evidence="3">Histone-like nucleoid-structuring protein Lsr2</fullName>
    </submittedName>
</protein>
<name>A0ABV6W698_9ACTN</name>
<organism evidence="3 4">
    <name type="scientific">Streptacidiphilus cavernicola</name>
    <dbReference type="NCBI Taxonomy" id="3342716"/>
    <lineage>
        <taxon>Bacteria</taxon>
        <taxon>Bacillati</taxon>
        <taxon>Actinomycetota</taxon>
        <taxon>Actinomycetes</taxon>
        <taxon>Kitasatosporales</taxon>
        <taxon>Streptomycetaceae</taxon>
        <taxon>Streptacidiphilus</taxon>
    </lineage>
</organism>
<feature type="domain" description="Lsr2 dimerization" evidence="2">
    <location>
        <begin position="22"/>
        <end position="69"/>
    </location>
</feature>
<feature type="region of interest" description="Disordered" evidence="1">
    <location>
        <begin position="1"/>
        <end position="26"/>
    </location>
</feature>
<evidence type="ECO:0000259" key="2">
    <source>
        <dbReference type="Pfam" id="PF11774"/>
    </source>
</evidence>
<gene>
    <name evidence="3" type="ORF">ACEZDE_33560</name>
</gene>
<dbReference type="Gene3D" id="3.30.60.230">
    <property type="entry name" value="Lsr2, dimerization domain"/>
    <property type="match status" value="1"/>
</dbReference>
<evidence type="ECO:0000256" key="1">
    <source>
        <dbReference type="SAM" id="MobiDB-lite"/>
    </source>
</evidence>